<evidence type="ECO:0000256" key="15">
    <source>
        <dbReference type="ARBA" id="ARBA00032739"/>
    </source>
</evidence>
<name>A0AAV5AN66_9AGAM</name>
<evidence type="ECO:0000313" key="18">
    <source>
        <dbReference type="Proteomes" id="UP001050691"/>
    </source>
</evidence>
<evidence type="ECO:0000256" key="4">
    <source>
        <dbReference type="ARBA" id="ARBA00007372"/>
    </source>
</evidence>
<evidence type="ECO:0000256" key="10">
    <source>
        <dbReference type="ARBA" id="ARBA00022982"/>
    </source>
</evidence>
<sequence>MASGFGWHGNRSRCFTHWQEFAKCYAGTDRPAECMPAAEDYLECLHHTKEKKRAQIIQAQFAKVAEERAKDSRKAAEITADGVIVGLGLMSKDKTQEKS</sequence>
<dbReference type="PANTHER" id="PTHR15224">
    <property type="entry name" value="NADH DEHYDROGENASE [UBIQUINONE] IRON-SULFUR PROTEIN 5"/>
    <property type="match status" value="1"/>
</dbReference>
<comment type="subunit">
    <text evidence="5">Mammalian complex I is composed of 45 different subunits. This is a component of the iron-sulfur (IP) fragment of the enzyme.</text>
</comment>
<dbReference type="GO" id="GO:0005743">
    <property type="term" value="C:mitochondrial inner membrane"/>
    <property type="evidence" value="ECO:0007669"/>
    <property type="project" value="UniProtKB-SubCell"/>
</dbReference>
<feature type="disulfide bond" evidence="16">
    <location>
        <begin position="24"/>
        <end position="34"/>
    </location>
</feature>
<keyword evidence="18" id="KW-1185">Reference proteome</keyword>
<evidence type="ECO:0000256" key="6">
    <source>
        <dbReference type="ARBA" id="ARBA00013482"/>
    </source>
</evidence>
<evidence type="ECO:0000256" key="14">
    <source>
        <dbReference type="ARBA" id="ARBA00031222"/>
    </source>
</evidence>
<keyword evidence="11" id="KW-0496">Mitochondrion</keyword>
<dbReference type="CDD" id="cd24141">
    <property type="entry name" value="NDUFS5-like"/>
    <property type="match status" value="1"/>
</dbReference>
<dbReference type="GO" id="GO:0032981">
    <property type="term" value="P:mitochondrial respiratory chain complex I assembly"/>
    <property type="evidence" value="ECO:0007669"/>
    <property type="project" value="TreeGrafter"/>
</dbReference>
<feature type="disulfide bond" evidence="16">
    <location>
        <begin position="14"/>
        <end position="44"/>
    </location>
</feature>
<protein>
    <recommendedName>
        <fullName evidence="6">NADH dehydrogenase [ubiquinone] iron-sulfur protein 5</fullName>
    </recommendedName>
    <alternativeName>
        <fullName evidence="14">Complex I-15 kDa</fullName>
    </alternativeName>
    <alternativeName>
        <fullName evidence="15">NADH-ubiquinone oxidoreductase 15 kDa subunit</fullName>
    </alternativeName>
</protein>
<keyword evidence="12" id="KW-0472">Membrane</keyword>
<reference evidence="17" key="1">
    <citation type="submission" date="2021-10" db="EMBL/GenBank/DDBJ databases">
        <title>De novo Genome Assembly of Clathrus columnatus (Basidiomycota, Fungi) Using Illumina and Nanopore Sequence Data.</title>
        <authorList>
            <person name="Ogiso-Tanaka E."/>
            <person name="Itagaki H."/>
            <person name="Hosoya T."/>
            <person name="Hosaka K."/>
        </authorList>
    </citation>
    <scope>NUCLEOTIDE SEQUENCE</scope>
    <source>
        <strain evidence="17">MO-923</strain>
    </source>
</reference>
<gene>
    <name evidence="17" type="ORF">Clacol_009228</name>
</gene>
<evidence type="ECO:0000256" key="3">
    <source>
        <dbReference type="ARBA" id="ARBA00004637"/>
    </source>
</evidence>
<dbReference type="PANTHER" id="PTHR15224:SF1">
    <property type="entry name" value="NADH DEHYDROGENASE [UBIQUINONE] IRON-SULFUR PROTEIN 5"/>
    <property type="match status" value="1"/>
</dbReference>
<organism evidence="17 18">
    <name type="scientific">Clathrus columnatus</name>
    <dbReference type="NCBI Taxonomy" id="1419009"/>
    <lineage>
        <taxon>Eukaryota</taxon>
        <taxon>Fungi</taxon>
        <taxon>Dikarya</taxon>
        <taxon>Basidiomycota</taxon>
        <taxon>Agaricomycotina</taxon>
        <taxon>Agaricomycetes</taxon>
        <taxon>Phallomycetidae</taxon>
        <taxon>Phallales</taxon>
        <taxon>Clathraceae</taxon>
        <taxon>Clathrus</taxon>
    </lineage>
</organism>
<comment type="function">
    <text evidence="1">Accessory subunit of the mitochondrial membrane respiratory chain NADH dehydrogenase (Complex I), that is believed not to be involved in catalysis. Complex I functions in the transfer of electrons from NADH to the respiratory chain. The immediate electron acceptor for the enzyme is believed to be ubiquinone.</text>
</comment>
<evidence type="ECO:0000256" key="12">
    <source>
        <dbReference type="ARBA" id="ARBA00023136"/>
    </source>
</evidence>
<comment type="caution">
    <text evidence="17">The sequence shown here is derived from an EMBL/GenBank/DDBJ whole genome shotgun (WGS) entry which is preliminary data.</text>
</comment>
<dbReference type="EMBL" id="BPWL01000010">
    <property type="protein sequence ID" value="GJJ14958.1"/>
    <property type="molecule type" value="Genomic_DNA"/>
</dbReference>
<evidence type="ECO:0000256" key="16">
    <source>
        <dbReference type="PIRSR" id="PIRSR619342-50"/>
    </source>
</evidence>
<proteinExistence type="inferred from homology"/>
<evidence type="ECO:0000256" key="8">
    <source>
        <dbReference type="ARBA" id="ARBA00022660"/>
    </source>
</evidence>
<evidence type="ECO:0000256" key="13">
    <source>
        <dbReference type="ARBA" id="ARBA00023157"/>
    </source>
</evidence>
<evidence type="ECO:0000256" key="11">
    <source>
        <dbReference type="ARBA" id="ARBA00023128"/>
    </source>
</evidence>
<evidence type="ECO:0000256" key="1">
    <source>
        <dbReference type="ARBA" id="ARBA00003195"/>
    </source>
</evidence>
<dbReference type="InterPro" id="IPR019342">
    <property type="entry name" value="NADH_UbQ_OxRdtase_FeS-su5"/>
</dbReference>
<keyword evidence="9" id="KW-0999">Mitochondrion inner membrane</keyword>
<comment type="similarity">
    <text evidence="4">Belongs to the complex I NDUFS5 subunit family.</text>
</comment>
<evidence type="ECO:0000256" key="2">
    <source>
        <dbReference type="ARBA" id="ARBA00004569"/>
    </source>
</evidence>
<comment type="subcellular location">
    <subcellularLocation>
        <location evidence="3">Mitochondrion inner membrane</location>
        <topology evidence="3">Peripheral membrane protein</topology>
    </subcellularLocation>
    <subcellularLocation>
        <location evidence="2">Mitochondrion intermembrane space</location>
    </subcellularLocation>
</comment>
<keyword evidence="8" id="KW-0679">Respiratory chain</keyword>
<evidence type="ECO:0000256" key="7">
    <source>
        <dbReference type="ARBA" id="ARBA00022448"/>
    </source>
</evidence>
<keyword evidence="7" id="KW-0813">Transport</keyword>
<evidence type="ECO:0000256" key="9">
    <source>
        <dbReference type="ARBA" id="ARBA00022792"/>
    </source>
</evidence>
<dbReference type="GO" id="GO:0005758">
    <property type="term" value="C:mitochondrial intermembrane space"/>
    <property type="evidence" value="ECO:0007669"/>
    <property type="project" value="UniProtKB-SubCell"/>
</dbReference>
<accession>A0AAV5AN66</accession>
<dbReference type="Pfam" id="PF10200">
    <property type="entry name" value="Ndufs5"/>
    <property type="match status" value="1"/>
</dbReference>
<keyword evidence="13 16" id="KW-1015">Disulfide bond</keyword>
<keyword evidence="10" id="KW-0249">Electron transport</keyword>
<dbReference type="Proteomes" id="UP001050691">
    <property type="component" value="Unassembled WGS sequence"/>
</dbReference>
<dbReference type="AlphaFoldDB" id="A0AAV5AN66"/>
<evidence type="ECO:0000256" key="5">
    <source>
        <dbReference type="ARBA" id="ARBA00011261"/>
    </source>
</evidence>
<evidence type="ECO:0000313" key="17">
    <source>
        <dbReference type="EMBL" id="GJJ14958.1"/>
    </source>
</evidence>